<dbReference type="EMBL" id="JAAOAO010001043">
    <property type="protein sequence ID" value="KAF5529288.1"/>
    <property type="molecule type" value="Genomic_DNA"/>
</dbReference>
<organism evidence="1 2">
    <name type="scientific">Fusarium napiforme</name>
    <dbReference type="NCBI Taxonomy" id="42672"/>
    <lineage>
        <taxon>Eukaryota</taxon>
        <taxon>Fungi</taxon>
        <taxon>Dikarya</taxon>
        <taxon>Ascomycota</taxon>
        <taxon>Pezizomycotina</taxon>
        <taxon>Sordariomycetes</taxon>
        <taxon>Hypocreomycetidae</taxon>
        <taxon>Hypocreales</taxon>
        <taxon>Nectriaceae</taxon>
        <taxon>Fusarium</taxon>
        <taxon>Fusarium fujikuroi species complex</taxon>
    </lineage>
</organism>
<accession>A0A8H5I343</accession>
<comment type="caution">
    <text evidence="1">The sequence shown here is derived from an EMBL/GenBank/DDBJ whole genome shotgun (WGS) entry which is preliminary data.</text>
</comment>
<sequence length="196" mass="21644">MDLIDSSFDLAFIKWIKTTETALAKAQTKKGQLVTDPYDHPSVTNTVHAITPPPRWISSTVRSTRPLSNGSRLPTETALTKAQTKKGQLVTDPYDHPSITIAVHAITPPATMDLVDGSFDLTFVKWVKTTMTLAKAKKGHCLRWISLMFPSTSVKWVKTTMTLAEVKKGHCLGTMDLVNGSFDLRQMGQDYRNGPG</sequence>
<protein>
    <submittedName>
        <fullName evidence="1">Uncharacterized protein</fullName>
    </submittedName>
</protein>
<name>A0A8H5I343_9HYPO</name>
<reference evidence="1 2" key="1">
    <citation type="submission" date="2020-05" db="EMBL/GenBank/DDBJ databases">
        <title>Identification and distribution of gene clusters putatively required for synthesis of sphingolipid metabolism inhibitors in phylogenetically diverse species of the filamentous fungus Fusarium.</title>
        <authorList>
            <person name="Kim H.-S."/>
            <person name="Busman M."/>
            <person name="Brown D.W."/>
            <person name="Divon H."/>
            <person name="Uhlig S."/>
            <person name="Proctor R.H."/>
        </authorList>
    </citation>
    <scope>NUCLEOTIDE SEQUENCE [LARGE SCALE GENOMIC DNA]</scope>
    <source>
        <strain evidence="1 2">NRRL 25196</strain>
    </source>
</reference>
<keyword evidence="2" id="KW-1185">Reference proteome</keyword>
<dbReference type="AlphaFoldDB" id="A0A8H5I343"/>
<proteinExistence type="predicted"/>
<gene>
    <name evidence="1" type="ORF">FNAPI_13926</name>
</gene>
<evidence type="ECO:0000313" key="2">
    <source>
        <dbReference type="Proteomes" id="UP000574317"/>
    </source>
</evidence>
<dbReference type="Proteomes" id="UP000574317">
    <property type="component" value="Unassembled WGS sequence"/>
</dbReference>
<evidence type="ECO:0000313" key="1">
    <source>
        <dbReference type="EMBL" id="KAF5529288.1"/>
    </source>
</evidence>